<dbReference type="InterPro" id="IPR027417">
    <property type="entry name" value="P-loop_NTPase"/>
</dbReference>
<dbReference type="SUPFAM" id="SSF52540">
    <property type="entry name" value="P-loop containing nucleoside triphosphate hydrolases"/>
    <property type="match status" value="1"/>
</dbReference>
<evidence type="ECO:0000256" key="6">
    <source>
        <dbReference type="ARBA" id="ARBA00023136"/>
    </source>
</evidence>
<feature type="domain" description="ABC transporter" evidence="8">
    <location>
        <begin position="322"/>
        <end position="567"/>
    </location>
</feature>
<feature type="domain" description="ABC transmembrane type-1" evidence="9">
    <location>
        <begin position="16"/>
        <end position="298"/>
    </location>
</feature>
<dbReference type="RefSeq" id="WP_191689114.1">
    <property type="nucleotide sequence ID" value="NZ_JACSQY010000003.1"/>
</dbReference>
<feature type="transmembrane region" description="Helical" evidence="7">
    <location>
        <begin position="15"/>
        <end position="35"/>
    </location>
</feature>
<evidence type="ECO:0000313" key="11">
    <source>
        <dbReference type="Proteomes" id="UP000659496"/>
    </source>
</evidence>
<feature type="transmembrane region" description="Helical" evidence="7">
    <location>
        <begin position="156"/>
        <end position="176"/>
    </location>
</feature>
<dbReference type="InterPro" id="IPR039421">
    <property type="entry name" value="Type_1_exporter"/>
</dbReference>
<dbReference type="Proteomes" id="UP000659496">
    <property type="component" value="Unassembled WGS sequence"/>
</dbReference>
<comment type="subcellular location">
    <subcellularLocation>
        <location evidence="1">Cell membrane</location>
        <topology evidence="1">Multi-pass membrane protein</topology>
    </subcellularLocation>
</comment>
<keyword evidence="6 7" id="KW-0472">Membrane</keyword>
<keyword evidence="11" id="KW-1185">Reference proteome</keyword>
<dbReference type="Gene3D" id="1.20.1560.10">
    <property type="entry name" value="ABC transporter type 1, transmembrane domain"/>
    <property type="match status" value="1"/>
</dbReference>
<feature type="transmembrane region" description="Helical" evidence="7">
    <location>
        <begin position="130"/>
        <end position="150"/>
    </location>
</feature>
<evidence type="ECO:0000256" key="4">
    <source>
        <dbReference type="ARBA" id="ARBA00022840"/>
    </source>
</evidence>
<evidence type="ECO:0000256" key="3">
    <source>
        <dbReference type="ARBA" id="ARBA00022741"/>
    </source>
</evidence>
<proteinExistence type="predicted"/>
<dbReference type="Pfam" id="PF00005">
    <property type="entry name" value="ABC_tran"/>
    <property type="match status" value="1"/>
</dbReference>
<dbReference type="PROSITE" id="PS50929">
    <property type="entry name" value="ABC_TM1F"/>
    <property type="match status" value="1"/>
</dbReference>
<dbReference type="PROSITE" id="PS50893">
    <property type="entry name" value="ABC_TRANSPORTER_2"/>
    <property type="match status" value="1"/>
</dbReference>
<feature type="transmembrane region" description="Helical" evidence="7">
    <location>
        <begin position="233"/>
        <end position="256"/>
    </location>
</feature>
<comment type="caution">
    <text evidence="10">The sequence shown here is derived from an EMBL/GenBank/DDBJ whole genome shotgun (WGS) entry which is preliminary data.</text>
</comment>
<dbReference type="NCBIfam" id="TIGR02857">
    <property type="entry name" value="CydD"/>
    <property type="match status" value="1"/>
</dbReference>
<dbReference type="PANTHER" id="PTHR24221:SF614">
    <property type="entry name" value="GLUTATHIONE_L-CYSTEINE TRANSPORT SYSTEM ATP-BINDING_PERMEASE PROTEIN CYDC"/>
    <property type="match status" value="1"/>
</dbReference>
<dbReference type="InterPro" id="IPR003439">
    <property type="entry name" value="ABC_transporter-like_ATP-bd"/>
</dbReference>
<dbReference type="Pfam" id="PF00664">
    <property type="entry name" value="ABC_membrane"/>
    <property type="match status" value="1"/>
</dbReference>
<accession>A0ABR8PIR2</accession>
<protein>
    <submittedName>
        <fullName evidence="10">Thiol reductant ABC exporter subunit CydD</fullName>
    </submittedName>
</protein>
<evidence type="ECO:0000259" key="8">
    <source>
        <dbReference type="PROSITE" id="PS50893"/>
    </source>
</evidence>
<evidence type="ECO:0000256" key="5">
    <source>
        <dbReference type="ARBA" id="ARBA00022989"/>
    </source>
</evidence>
<evidence type="ECO:0000313" key="10">
    <source>
        <dbReference type="EMBL" id="MBD7907974.1"/>
    </source>
</evidence>
<dbReference type="SMART" id="SM00382">
    <property type="entry name" value="AAA"/>
    <property type="match status" value="1"/>
</dbReference>
<dbReference type="PANTHER" id="PTHR24221">
    <property type="entry name" value="ATP-BINDING CASSETTE SUB-FAMILY B"/>
    <property type="match status" value="1"/>
</dbReference>
<gene>
    <name evidence="10" type="primary">cydD</name>
    <name evidence="10" type="ORF">H9659_06500</name>
</gene>
<keyword evidence="5 7" id="KW-1133">Transmembrane helix</keyword>
<keyword evidence="4" id="KW-0067">ATP-binding</keyword>
<reference evidence="10 11" key="1">
    <citation type="submission" date="2020-08" db="EMBL/GenBank/DDBJ databases">
        <title>A Genomic Blueprint of the Chicken Gut Microbiome.</title>
        <authorList>
            <person name="Gilroy R."/>
            <person name="Ravi A."/>
            <person name="Getino M."/>
            <person name="Pursley I."/>
            <person name="Horton D.L."/>
            <person name="Alikhan N.-F."/>
            <person name="Baker D."/>
            <person name="Gharbi K."/>
            <person name="Hall N."/>
            <person name="Watson M."/>
            <person name="Adriaenssens E.M."/>
            <person name="Foster-Nyarko E."/>
            <person name="Jarju S."/>
            <person name="Secka A."/>
            <person name="Antonio M."/>
            <person name="Oren A."/>
            <person name="Chaudhuri R."/>
            <person name="La Ragione R.M."/>
            <person name="Hildebrand F."/>
            <person name="Pallen M.J."/>
        </authorList>
    </citation>
    <scope>NUCLEOTIDE SEQUENCE [LARGE SCALE GENOMIC DNA]</scope>
    <source>
        <strain evidence="10 11">Sa3CUA8</strain>
    </source>
</reference>
<evidence type="ECO:0000256" key="2">
    <source>
        <dbReference type="ARBA" id="ARBA00022692"/>
    </source>
</evidence>
<evidence type="ECO:0000256" key="1">
    <source>
        <dbReference type="ARBA" id="ARBA00004651"/>
    </source>
</evidence>
<dbReference type="EMBL" id="JACSQY010000003">
    <property type="protein sequence ID" value="MBD7907974.1"/>
    <property type="molecule type" value="Genomic_DNA"/>
</dbReference>
<organism evidence="10 11">
    <name type="scientific">Sporosarcina gallistercoris</name>
    <dbReference type="NCBI Taxonomy" id="2762245"/>
    <lineage>
        <taxon>Bacteria</taxon>
        <taxon>Bacillati</taxon>
        <taxon>Bacillota</taxon>
        <taxon>Bacilli</taxon>
        <taxon>Bacillales</taxon>
        <taxon>Caryophanaceae</taxon>
        <taxon>Sporosarcina</taxon>
    </lineage>
</organism>
<dbReference type="InterPro" id="IPR011527">
    <property type="entry name" value="ABC1_TM_dom"/>
</dbReference>
<dbReference type="InterPro" id="IPR003593">
    <property type="entry name" value="AAA+_ATPase"/>
</dbReference>
<dbReference type="Gene3D" id="3.40.50.300">
    <property type="entry name" value="P-loop containing nucleotide triphosphate hydrolases"/>
    <property type="match status" value="1"/>
</dbReference>
<dbReference type="InterPro" id="IPR014216">
    <property type="entry name" value="ABC_transptr_CydD"/>
</dbReference>
<dbReference type="CDD" id="cd18584">
    <property type="entry name" value="ABC_6TM_AarD_CydD"/>
    <property type="match status" value="1"/>
</dbReference>
<sequence length="574" mass="63288">MDRHLLRYNGSRKTFALVGILTVVQSAFIILQALSLSSAITRMFHGLEWKGTVISLVVFFVAHAIRHSLQWGKERIALKFADEIARSYQDRLAAALLRDGTGMIAIQGSGSLLTLTLEGVPKFRKYVELFIPRSLSMGIIPVVILLYIVTSDLMSGVTLFLVMPILIVFLILIGIVSKKKIDDQMGTYRQLSRHFADSIQGIETLKFLGRSKSHEKAIEEVSDKYRIATNRSLSYAFLSSFSLDFFSSLSVALVAVELGLRLINGGIGLEAALVILILAPEYFLPVRDLGADFHATMDGKDAADEIRSLLAEFEASNQQDAVIVPTVTKASNFSAIAIGKLGDHDIEIIKDVQFSVTGAQKIGIIGASGSGKSTLIDLLAGFTSPTSGEFKIEEQSVESLATDSWRKQVTYIPQHPTIFSDTLANNIRFYHPEASDDTVLKAAQAAGLEQLVSELANGYDEMIGQGGRPLSGGEEQRVAIARALLEDTSVLLLDEPTAHLDIETEHEIKQLLLPILEDRLVFFATHRLHWMKEMDWILVMEDGQIVEQGTHKELSERDGVYSKLARAQREGMVL</sequence>
<keyword evidence="3" id="KW-0547">Nucleotide-binding</keyword>
<dbReference type="SUPFAM" id="SSF90123">
    <property type="entry name" value="ABC transporter transmembrane region"/>
    <property type="match status" value="1"/>
</dbReference>
<keyword evidence="2 7" id="KW-0812">Transmembrane</keyword>
<evidence type="ECO:0000256" key="7">
    <source>
        <dbReference type="SAM" id="Phobius"/>
    </source>
</evidence>
<evidence type="ECO:0000259" key="9">
    <source>
        <dbReference type="PROSITE" id="PS50929"/>
    </source>
</evidence>
<dbReference type="InterPro" id="IPR036640">
    <property type="entry name" value="ABC1_TM_sf"/>
</dbReference>
<name>A0ABR8PIR2_9BACL</name>